<dbReference type="PROSITE" id="PS50920">
    <property type="entry name" value="SOLCAR"/>
    <property type="match status" value="3"/>
</dbReference>
<dbReference type="SUPFAM" id="SSF103506">
    <property type="entry name" value="Mitochondrial carrier"/>
    <property type="match status" value="1"/>
</dbReference>
<keyword evidence="13" id="KW-1185">Reference proteome</keyword>
<dbReference type="PANTHER" id="PTHR45758">
    <property type="entry name" value="MITOFERRIN-1-RELATED"/>
    <property type="match status" value="1"/>
</dbReference>
<dbReference type="OMA" id="WRPMRGM"/>
<dbReference type="PRINTS" id="PR00926">
    <property type="entry name" value="MITOCARRIER"/>
</dbReference>
<keyword evidence="8 9" id="KW-0472">Membrane</keyword>
<organism evidence="12 13">
    <name type="scientific">Heterostelium pallidum (strain ATCC 26659 / Pp 5 / PN500)</name>
    <name type="common">Cellular slime mold</name>
    <name type="synonym">Polysphondylium pallidum</name>
    <dbReference type="NCBI Taxonomy" id="670386"/>
    <lineage>
        <taxon>Eukaryota</taxon>
        <taxon>Amoebozoa</taxon>
        <taxon>Evosea</taxon>
        <taxon>Eumycetozoa</taxon>
        <taxon>Dictyostelia</taxon>
        <taxon>Acytosteliales</taxon>
        <taxon>Acytosteliaceae</taxon>
        <taxon>Heterostelium</taxon>
    </lineage>
</organism>
<protein>
    <submittedName>
        <fullName evidence="12">Mitochondrial substrate carrier family protein</fullName>
    </submittedName>
</protein>
<keyword evidence="3 10" id="KW-0813">Transport</keyword>
<dbReference type="AlphaFoldDB" id="D3BAH5"/>
<dbReference type="InterPro" id="IPR023395">
    <property type="entry name" value="MCP_dom_sf"/>
</dbReference>
<dbReference type="GO" id="GO:0048250">
    <property type="term" value="P:iron import into the mitochondrion"/>
    <property type="evidence" value="ECO:0007669"/>
    <property type="project" value="TreeGrafter"/>
</dbReference>
<evidence type="ECO:0000256" key="10">
    <source>
        <dbReference type="RuleBase" id="RU000488"/>
    </source>
</evidence>
<comment type="similarity">
    <text evidence="2 10">Belongs to the mitochondrial carrier (TC 2.A.29) family.</text>
</comment>
<comment type="caution">
    <text evidence="12">The sequence shown here is derived from an EMBL/GenBank/DDBJ whole genome shotgun (WGS) entry which is preliminary data.</text>
</comment>
<dbReference type="Gene3D" id="1.50.40.10">
    <property type="entry name" value="Mitochondrial carrier domain"/>
    <property type="match status" value="2"/>
</dbReference>
<evidence type="ECO:0000256" key="1">
    <source>
        <dbReference type="ARBA" id="ARBA00004225"/>
    </source>
</evidence>
<evidence type="ECO:0000256" key="2">
    <source>
        <dbReference type="ARBA" id="ARBA00006375"/>
    </source>
</evidence>
<evidence type="ECO:0000256" key="7">
    <source>
        <dbReference type="ARBA" id="ARBA00023128"/>
    </source>
</evidence>
<dbReference type="Pfam" id="PF00153">
    <property type="entry name" value="Mito_carr"/>
    <property type="match status" value="3"/>
</dbReference>
<sequence>MGHDHGMDDDNEGGSFHVHLVAGAIAGVAEHVGMYPIDTVKTHIQAVTGSYQTSGLQMTRQIISRSGVSGLFKGVTAVAAGAAPAHAIHFAIYEYLRHKICGGDKAHHHPIKTGAAGAFATMVSEAVASPMDAVKQRMQLQITNYGGMVDCMKSMWTREGIRAFYAGYTTSLVMNVPYYGFYFASYESLKKLMEPLHKKNEKNYTLMLHLVAGGGAGMVAAGFTNPFDVAKTRLQCQGDIGRHYSGMVDALRTIWKEEGVAGMMSGVKPRIVFHSMSSAIVWSVYEYVKHVME</sequence>
<keyword evidence="6 11" id="KW-1133">Transmembrane helix</keyword>
<evidence type="ECO:0000313" key="13">
    <source>
        <dbReference type="Proteomes" id="UP000001396"/>
    </source>
</evidence>
<evidence type="ECO:0000256" key="5">
    <source>
        <dbReference type="ARBA" id="ARBA00022737"/>
    </source>
</evidence>
<dbReference type="GO" id="GO:0015093">
    <property type="term" value="F:ferrous iron transmembrane transporter activity"/>
    <property type="evidence" value="ECO:0007669"/>
    <property type="project" value="TreeGrafter"/>
</dbReference>
<feature type="repeat" description="Solcar" evidence="9">
    <location>
        <begin position="14"/>
        <end position="99"/>
    </location>
</feature>
<dbReference type="GO" id="GO:0031966">
    <property type="term" value="C:mitochondrial membrane"/>
    <property type="evidence" value="ECO:0007669"/>
    <property type="project" value="UniProtKB-SubCell"/>
</dbReference>
<accession>D3BAH5</accession>
<evidence type="ECO:0000256" key="11">
    <source>
        <dbReference type="SAM" id="Phobius"/>
    </source>
</evidence>
<gene>
    <name evidence="12" type="primary">mcfF</name>
    <name evidence="12" type="ORF">PPL_05551</name>
</gene>
<keyword evidence="4 9" id="KW-0812">Transmembrane</keyword>
<evidence type="ECO:0000313" key="12">
    <source>
        <dbReference type="EMBL" id="EFA81562.1"/>
    </source>
</evidence>
<feature type="repeat" description="Solcar" evidence="9">
    <location>
        <begin position="108"/>
        <end position="192"/>
    </location>
</feature>
<proteinExistence type="inferred from homology"/>
<evidence type="ECO:0000256" key="3">
    <source>
        <dbReference type="ARBA" id="ARBA00022448"/>
    </source>
</evidence>
<dbReference type="STRING" id="670386.D3BAH5"/>
<feature type="repeat" description="Solcar" evidence="9">
    <location>
        <begin position="204"/>
        <end position="291"/>
    </location>
</feature>
<keyword evidence="5" id="KW-0677">Repeat</keyword>
<dbReference type="InterPro" id="IPR002067">
    <property type="entry name" value="MCP"/>
</dbReference>
<dbReference type="PANTHER" id="PTHR45758:SF4">
    <property type="entry name" value="MITOFERRIN-1"/>
    <property type="match status" value="1"/>
</dbReference>
<feature type="transmembrane region" description="Helical" evidence="11">
    <location>
        <begin position="163"/>
        <end position="184"/>
    </location>
</feature>
<dbReference type="InParanoid" id="D3BAH5"/>
<dbReference type="RefSeq" id="XP_020433679.1">
    <property type="nucleotide sequence ID" value="XM_020576430.1"/>
</dbReference>
<dbReference type="Proteomes" id="UP000001396">
    <property type="component" value="Unassembled WGS sequence"/>
</dbReference>
<name>D3BAH5_HETP5</name>
<evidence type="ECO:0000256" key="4">
    <source>
        <dbReference type="ARBA" id="ARBA00022692"/>
    </source>
</evidence>
<reference evidence="12 13" key="1">
    <citation type="journal article" date="2011" name="Genome Res.">
        <title>Phylogeny-wide analysis of social amoeba genomes highlights ancient origins for complex intercellular communication.</title>
        <authorList>
            <person name="Heidel A.J."/>
            <person name="Lawal H.M."/>
            <person name="Felder M."/>
            <person name="Schilde C."/>
            <person name="Helps N.R."/>
            <person name="Tunggal B."/>
            <person name="Rivero F."/>
            <person name="John U."/>
            <person name="Schleicher M."/>
            <person name="Eichinger L."/>
            <person name="Platzer M."/>
            <person name="Noegel A.A."/>
            <person name="Schaap P."/>
            <person name="Gloeckner G."/>
        </authorList>
    </citation>
    <scope>NUCLEOTIDE SEQUENCE [LARGE SCALE GENOMIC DNA]</scope>
    <source>
        <strain evidence="13">ATCC 26659 / Pp 5 / PN500</strain>
    </source>
</reference>
<evidence type="ECO:0000256" key="8">
    <source>
        <dbReference type="ARBA" id="ARBA00023136"/>
    </source>
</evidence>
<feature type="transmembrane region" description="Helical" evidence="11">
    <location>
        <begin position="204"/>
        <end position="223"/>
    </location>
</feature>
<dbReference type="FunCoup" id="D3BAH5">
    <property type="interactions" value="616"/>
</dbReference>
<dbReference type="InterPro" id="IPR018108">
    <property type="entry name" value="MCP_transmembrane"/>
</dbReference>
<evidence type="ECO:0000256" key="6">
    <source>
        <dbReference type="ARBA" id="ARBA00022989"/>
    </source>
</evidence>
<comment type="subcellular location">
    <subcellularLocation>
        <location evidence="1">Mitochondrion membrane</location>
        <topology evidence="1">Multi-pass membrane protein</topology>
    </subcellularLocation>
</comment>
<dbReference type="GeneID" id="31361035"/>
<evidence type="ECO:0000256" key="9">
    <source>
        <dbReference type="PROSITE-ProRule" id="PRU00282"/>
    </source>
</evidence>
<keyword evidence="7" id="KW-0496">Mitochondrion</keyword>
<dbReference type="EMBL" id="ADBJ01000025">
    <property type="protein sequence ID" value="EFA81562.1"/>
    <property type="molecule type" value="Genomic_DNA"/>
</dbReference>